<evidence type="ECO:0000313" key="4">
    <source>
        <dbReference type="Proteomes" id="UP001178507"/>
    </source>
</evidence>
<evidence type="ECO:0000256" key="1">
    <source>
        <dbReference type="SAM" id="MobiDB-lite"/>
    </source>
</evidence>
<dbReference type="GO" id="GO:0005634">
    <property type="term" value="C:nucleus"/>
    <property type="evidence" value="ECO:0007669"/>
    <property type="project" value="TreeGrafter"/>
</dbReference>
<dbReference type="PANTHER" id="PTHR13164:SF6">
    <property type="entry name" value="CS DOMAIN-CONTAINING PROTEIN"/>
    <property type="match status" value="1"/>
</dbReference>
<dbReference type="PROSITE" id="PS51203">
    <property type="entry name" value="CS"/>
    <property type="match status" value="1"/>
</dbReference>
<name>A0AA36J749_9DINO</name>
<dbReference type="InterPro" id="IPR052289">
    <property type="entry name" value="Calcyclin-binding_UBL-bridge"/>
</dbReference>
<dbReference type="Pfam" id="PF04969">
    <property type="entry name" value="CS"/>
    <property type="match status" value="1"/>
</dbReference>
<dbReference type="PANTHER" id="PTHR13164">
    <property type="entry name" value="CALICYLIN BINDING PROTEIN"/>
    <property type="match status" value="1"/>
</dbReference>
<keyword evidence="4" id="KW-1185">Reference proteome</keyword>
<dbReference type="InterPro" id="IPR008978">
    <property type="entry name" value="HSP20-like_chaperone"/>
</dbReference>
<dbReference type="SUPFAM" id="SSF49764">
    <property type="entry name" value="HSP20-like chaperones"/>
    <property type="match status" value="1"/>
</dbReference>
<feature type="domain" description="CS" evidence="2">
    <location>
        <begin position="101"/>
        <end position="197"/>
    </location>
</feature>
<reference evidence="3" key="1">
    <citation type="submission" date="2023-08" db="EMBL/GenBank/DDBJ databases">
        <authorList>
            <person name="Chen Y."/>
            <person name="Shah S."/>
            <person name="Dougan E. K."/>
            <person name="Thang M."/>
            <person name="Chan C."/>
        </authorList>
    </citation>
    <scope>NUCLEOTIDE SEQUENCE</scope>
</reference>
<evidence type="ECO:0000259" key="2">
    <source>
        <dbReference type="PROSITE" id="PS51203"/>
    </source>
</evidence>
<accession>A0AA36J749</accession>
<dbReference type="EMBL" id="CAUJNA010003388">
    <property type="protein sequence ID" value="CAJ1400847.1"/>
    <property type="molecule type" value="Genomic_DNA"/>
</dbReference>
<protein>
    <recommendedName>
        <fullName evidence="2">CS domain-containing protein</fullName>
    </recommendedName>
</protein>
<sequence length="199" mass="21417">MGSILTLLFGRPKLAPPKPEGSADPAASGTAAGASAAAADASALRENIQKKGENAYYYAHNRKFEVPADAKVISGPGLVTGGPPVKLDIEANAPSADKPLEAIRNFSWTDDGGKVKVYLQLPDGTLQDASQVTCDFQPHSFHVQVSQDKGARYMCKMDPLYGEVVPESCSFRSSLEKSKVTVTLTKKKKDQTWYDLKKN</sequence>
<dbReference type="Proteomes" id="UP001178507">
    <property type="component" value="Unassembled WGS sequence"/>
</dbReference>
<feature type="compositionally biased region" description="Low complexity" evidence="1">
    <location>
        <begin position="22"/>
        <end position="35"/>
    </location>
</feature>
<gene>
    <name evidence="3" type="ORF">EVOR1521_LOCUS24098</name>
</gene>
<dbReference type="InterPro" id="IPR007052">
    <property type="entry name" value="CS_dom"/>
</dbReference>
<dbReference type="AlphaFoldDB" id="A0AA36J749"/>
<feature type="region of interest" description="Disordered" evidence="1">
    <location>
        <begin position="9"/>
        <end position="35"/>
    </location>
</feature>
<evidence type="ECO:0000313" key="3">
    <source>
        <dbReference type="EMBL" id="CAJ1400847.1"/>
    </source>
</evidence>
<proteinExistence type="predicted"/>
<dbReference type="Gene3D" id="2.60.40.790">
    <property type="match status" value="1"/>
</dbReference>
<comment type="caution">
    <text evidence="3">The sequence shown here is derived from an EMBL/GenBank/DDBJ whole genome shotgun (WGS) entry which is preliminary data.</text>
</comment>
<organism evidence="3 4">
    <name type="scientific">Effrenium voratum</name>
    <dbReference type="NCBI Taxonomy" id="2562239"/>
    <lineage>
        <taxon>Eukaryota</taxon>
        <taxon>Sar</taxon>
        <taxon>Alveolata</taxon>
        <taxon>Dinophyceae</taxon>
        <taxon>Suessiales</taxon>
        <taxon>Symbiodiniaceae</taxon>
        <taxon>Effrenium</taxon>
    </lineage>
</organism>